<dbReference type="Proteomes" id="UP001225646">
    <property type="component" value="Unassembled WGS sequence"/>
</dbReference>
<proteinExistence type="predicted"/>
<dbReference type="RefSeq" id="WP_419152171.1">
    <property type="nucleotide sequence ID" value="NZ_JAUSTR010000008.1"/>
</dbReference>
<dbReference type="EMBL" id="JAUSTR010000008">
    <property type="protein sequence ID" value="MDQ0162910.1"/>
    <property type="molecule type" value="Genomic_DNA"/>
</dbReference>
<dbReference type="InterPro" id="IPR020355">
    <property type="entry name" value="Uncharacterised_YhcU"/>
</dbReference>
<keyword evidence="2" id="KW-1185">Reference proteome</keyword>
<comment type="caution">
    <text evidence="1">The sequence shown here is derived from an EMBL/GenBank/DDBJ whole genome shotgun (WGS) entry which is preliminary data.</text>
</comment>
<name>A0ABT9VPJ1_9BACI</name>
<dbReference type="Pfam" id="PF17326">
    <property type="entry name" value="DUF5365"/>
    <property type="match status" value="1"/>
</dbReference>
<sequence>MKIVHASTEEQEKHIEELIQQMYHEIFPIYFSDKMMEELETEFSFKLHEAPNYHGTLKEAFQVMSSLQALIALFENVHKSEKHIEKYKDMYERNMDTLKRYGFKLPLTFEKFLASSTKENMFSRYLKPANKWII</sequence>
<organism evidence="1 2">
    <name type="scientific">Aeribacillus alveayuensis</name>
    <dbReference type="NCBI Taxonomy" id="279215"/>
    <lineage>
        <taxon>Bacteria</taxon>
        <taxon>Bacillati</taxon>
        <taxon>Bacillota</taxon>
        <taxon>Bacilli</taxon>
        <taxon>Bacillales</taxon>
        <taxon>Bacillaceae</taxon>
        <taxon>Aeribacillus</taxon>
    </lineage>
</organism>
<gene>
    <name evidence="1" type="ORF">J2S06_001987</name>
</gene>
<reference evidence="1 2" key="1">
    <citation type="submission" date="2023-07" db="EMBL/GenBank/DDBJ databases">
        <title>Genomic Encyclopedia of Type Strains, Phase IV (KMG-IV): sequencing the most valuable type-strain genomes for metagenomic binning, comparative biology and taxonomic classification.</title>
        <authorList>
            <person name="Goeker M."/>
        </authorList>
    </citation>
    <scope>NUCLEOTIDE SEQUENCE [LARGE SCALE GENOMIC DNA]</scope>
    <source>
        <strain evidence="1 2">DSM 19092</strain>
    </source>
</reference>
<evidence type="ECO:0000313" key="1">
    <source>
        <dbReference type="EMBL" id="MDQ0162910.1"/>
    </source>
</evidence>
<protein>
    <submittedName>
        <fullName evidence="1">Uncharacterized protein</fullName>
    </submittedName>
</protein>
<accession>A0ABT9VPJ1</accession>
<evidence type="ECO:0000313" key="2">
    <source>
        <dbReference type="Proteomes" id="UP001225646"/>
    </source>
</evidence>